<evidence type="ECO:0000313" key="2">
    <source>
        <dbReference type="EMBL" id="KAK8784789.1"/>
    </source>
</evidence>
<evidence type="ECO:0000313" key="3">
    <source>
        <dbReference type="Proteomes" id="UP001321473"/>
    </source>
</evidence>
<organism evidence="2 3">
    <name type="scientific">Amblyomma americanum</name>
    <name type="common">Lone star tick</name>
    <dbReference type="NCBI Taxonomy" id="6943"/>
    <lineage>
        <taxon>Eukaryota</taxon>
        <taxon>Metazoa</taxon>
        <taxon>Ecdysozoa</taxon>
        <taxon>Arthropoda</taxon>
        <taxon>Chelicerata</taxon>
        <taxon>Arachnida</taxon>
        <taxon>Acari</taxon>
        <taxon>Parasitiformes</taxon>
        <taxon>Ixodida</taxon>
        <taxon>Ixodoidea</taxon>
        <taxon>Ixodidae</taxon>
        <taxon>Amblyomminae</taxon>
        <taxon>Amblyomma</taxon>
    </lineage>
</organism>
<name>A0AAQ4FC95_AMBAM</name>
<keyword evidence="1" id="KW-0732">Signal</keyword>
<protein>
    <recommendedName>
        <fullName evidence="4">Secreted protein</fullName>
    </recommendedName>
</protein>
<accession>A0AAQ4FC95</accession>
<feature type="chain" id="PRO_5042829859" description="Secreted protein" evidence="1">
    <location>
        <begin position="24"/>
        <end position="165"/>
    </location>
</feature>
<gene>
    <name evidence="2" type="ORF">V5799_008846</name>
</gene>
<dbReference type="AlphaFoldDB" id="A0AAQ4FC95"/>
<feature type="signal peptide" evidence="1">
    <location>
        <begin position="1"/>
        <end position="23"/>
    </location>
</feature>
<dbReference type="GO" id="GO:0006508">
    <property type="term" value="P:proteolysis"/>
    <property type="evidence" value="ECO:0007669"/>
    <property type="project" value="InterPro"/>
</dbReference>
<evidence type="ECO:0008006" key="4">
    <source>
        <dbReference type="Google" id="ProtNLM"/>
    </source>
</evidence>
<evidence type="ECO:0000256" key="1">
    <source>
        <dbReference type="SAM" id="SignalP"/>
    </source>
</evidence>
<dbReference type="EMBL" id="JARKHS020004264">
    <property type="protein sequence ID" value="KAK8784789.1"/>
    <property type="molecule type" value="Genomic_DNA"/>
</dbReference>
<dbReference type="Proteomes" id="UP001321473">
    <property type="component" value="Unassembled WGS sequence"/>
</dbReference>
<comment type="caution">
    <text evidence="2">The sequence shown here is derived from an EMBL/GenBank/DDBJ whole genome shotgun (WGS) entry which is preliminary data.</text>
</comment>
<keyword evidence="3" id="KW-1185">Reference proteome</keyword>
<proteinExistence type="predicted"/>
<dbReference type="GO" id="GO:0004222">
    <property type="term" value="F:metalloendopeptidase activity"/>
    <property type="evidence" value="ECO:0007669"/>
    <property type="project" value="InterPro"/>
</dbReference>
<dbReference type="PROSITE" id="PS51885">
    <property type="entry name" value="NEPRILYSIN"/>
    <property type="match status" value="1"/>
</dbReference>
<sequence>MPRALNFGTVGALAGFLIVNVLDRFDSTGETAAARCIVGKQTKREPQGSPSPLNFHAFLVADNGKRTGSKLVTEEFWDQETKRNFCEASDCLKNEECREKKLFCPFNIGKSLARSRSDDSAANQDGDSYKKRLNDVMKGFDGFQKAFKCAVTKDECNLLPPAIRR</sequence>
<dbReference type="InterPro" id="IPR000718">
    <property type="entry name" value="Peptidase_M13"/>
</dbReference>
<reference evidence="2 3" key="1">
    <citation type="journal article" date="2023" name="Arcadia Sci">
        <title>De novo assembly of a long-read Amblyomma americanum tick genome.</title>
        <authorList>
            <person name="Chou S."/>
            <person name="Poskanzer K.E."/>
            <person name="Rollins M."/>
            <person name="Thuy-Boun P.S."/>
        </authorList>
    </citation>
    <scope>NUCLEOTIDE SEQUENCE [LARGE SCALE GENOMIC DNA]</scope>
    <source>
        <strain evidence="2">F_SG_1</strain>
        <tissue evidence="2">Salivary glands</tissue>
    </source>
</reference>